<organism evidence="1 2">
    <name type="scientific">Hypoxylon rubiginosum</name>
    <dbReference type="NCBI Taxonomy" id="110542"/>
    <lineage>
        <taxon>Eukaryota</taxon>
        <taxon>Fungi</taxon>
        <taxon>Dikarya</taxon>
        <taxon>Ascomycota</taxon>
        <taxon>Pezizomycotina</taxon>
        <taxon>Sordariomycetes</taxon>
        <taxon>Xylariomycetidae</taxon>
        <taxon>Xylariales</taxon>
        <taxon>Hypoxylaceae</taxon>
        <taxon>Hypoxylon</taxon>
    </lineage>
</organism>
<sequence length="375" mass="41649">MSHETVGSLLAVIANSLNDGLRTMMFADKRAWGSDEFEQLRLLEDTLDEAKKDFQELPALVNGRFYYENDRINESLEDLRTLCTRFELHARALKDWVRSGGGSDDNGELARETPALRRELHRAQCRAARRIHVAQQLVASGAGARCLGALQVYRLHQRQQQPKKEGEEEGNGGSRVVNFLSVEEERLACAQAGRFERFGERDVAFVCDFCDGFLVWDDLRAMPTTRLQQQQPQPQPPARNDDVEPQSATSTTPAVGLERQDNTSASSGGGGDSSGSTTPNWQAHGISMTGGEGKTIVFAPVAVANHLPPDAGAWRSRILCPYCDEYYYEEQGEDDMERVRYAQDDKGFDGVKAFQEHLEWSHASMVPSASSCGVM</sequence>
<dbReference type="Proteomes" id="UP001497700">
    <property type="component" value="Unassembled WGS sequence"/>
</dbReference>
<reference evidence="1 2" key="1">
    <citation type="journal article" date="2022" name="New Phytol.">
        <title>Ecological generalism drives hyperdiversity of secondary metabolite gene clusters in xylarialean endophytes.</title>
        <authorList>
            <person name="Franco M.E.E."/>
            <person name="Wisecaver J.H."/>
            <person name="Arnold A.E."/>
            <person name="Ju Y.M."/>
            <person name="Slot J.C."/>
            <person name="Ahrendt S."/>
            <person name="Moore L.P."/>
            <person name="Eastman K.E."/>
            <person name="Scott K."/>
            <person name="Konkel Z."/>
            <person name="Mondo S.J."/>
            <person name="Kuo A."/>
            <person name="Hayes R.D."/>
            <person name="Haridas S."/>
            <person name="Andreopoulos B."/>
            <person name="Riley R."/>
            <person name="LaButti K."/>
            <person name="Pangilinan J."/>
            <person name="Lipzen A."/>
            <person name="Amirebrahimi M."/>
            <person name="Yan J."/>
            <person name="Adam C."/>
            <person name="Keymanesh K."/>
            <person name="Ng V."/>
            <person name="Louie K."/>
            <person name="Northen T."/>
            <person name="Drula E."/>
            <person name="Henrissat B."/>
            <person name="Hsieh H.M."/>
            <person name="Youens-Clark K."/>
            <person name="Lutzoni F."/>
            <person name="Miadlikowska J."/>
            <person name="Eastwood D.C."/>
            <person name="Hamelin R.C."/>
            <person name="Grigoriev I.V."/>
            <person name="U'Ren J.M."/>
        </authorList>
    </citation>
    <scope>NUCLEOTIDE SEQUENCE [LARGE SCALE GENOMIC DNA]</scope>
    <source>
        <strain evidence="1 2">CBS 119005</strain>
    </source>
</reference>
<protein>
    <submittedName>
        <fullName evidence="1">Uncharacterized protein</fullName>
    </submittedName>
</protein>
<evidence type="ECO:0000313" key="2">
    <source>
        <dbReference type="Proteomes" id="UP001497700"/>
    </source>
</evidence>
<keyword evidence="2" id="KW-1185">Reference proteome</keyword>
<accession>A0ACB9YLQ7</accession>
<evidence type="ECO:0000313" key="1">
    <source>
        <dbReference type="EMBL" id="KAI4860088.1"/>
    </source>
</evidence>
<proteinExistence type="predicted"/>
<comment type="caution">
    <text evidence="1">The sequence shown here is derived from an EMBL/GenBank/DDBJ whole genome shotgun (WGS) entry which is preliminary data.</text>
</comment>
<name>A0ACB9YLQ7_9PEZI</name>
<dbReference type="EMBL" id="MU393600">
    <property type="protein sequence ID" value="KAI4860088.1"/>
    <property type="molecule type" value="Genomic_DNA"/>
</dbReference>
<gene>
    <name evidence="1" type="ORF">F4820DRAFT_437873</name>
</gene>